<organism evidence="4">
    <name type="scientific">Soboliphyme baturini</name>
    <dbReference type="NCBI Taxonomy" id="241478"/>
    <lineage>
        <taxon>Eukaryota</taxon>
        <taxon>Metazoa</taxon>
        <taxon>Ecdysozoa</taxon>
        <taxon>Nematoda</taxon>
        <taxon>Enoplea</taxon>
        <taxon>Dorylaimia</taxon>
        <taxon>Dioctophymatida</taxon>
        <taxon>Dioctophymatoidea</taxon>
        <taxon>Soboliphymatidae</taxon>
        <taxon>Soboliphyme</taxon>
    </lineage>
</organism>
<feature type="transmembrane region" description="Helical" evidence="1">
    <location>
        <begin position="125"/>
        <end position="148"/>
    </location>
</feature>
<feature type="transmembrane region" description="Helical" evidence="1">
    <location>
        <begin position="177"/>
        <end position="203"/>
    </location>
</feature>
<name>A0A183IMZ2_9BILA</name>
<dbReference type="WBParaSite" id="SBAD_0000519301-mRNA-1">
    <property type="protein sequence ID" value="SBAD_0000519301-mRNA-1"/>
    <property type="gene ID" value="SBAD_0000519301"/>
</dbReference>
<dbReference type="Gene3D" id="3.40.190.10">
    <property type="entry name" value="Periplasmic binding protein-like II"/>
    <property type="match status" value="1"/>
</dbReference>
<protein>
    <submittedName>
        <fullName evidence="4">Lig_chan-Glu_bd domain-containing protein</fullName>
    </submittedName>
</protein>
<keyword evidence="1" id="KW-0812">Transmembrane</keyword>
<evidence type="ECO:0000313" key="3">
    <source>
        <dbReference type="Proteomes" id="UP000270296"/>
    </source>
</evidence>
<keyword evidence="1" id="KW-1133">Transmembrane helix</keyword>
<evidence type="ECO:0000313" key="4">
    <source>
        <dbReference type="WBParaSite" id="SBAD_0000519301-mRNA-1"/>
    </source>
</evidence>
<gene>
    <name evidence="2" type="ORF">SBAD_LOCUS4986</name>
</gene>
<dbReference type="PANTHER" id="PTHR22714:SF2">
    <property type="entry name" value="IONOTROPIC GLUTAMATE RECEPTOR L-GLUTAMATE AND GLYCINE-BINDING DOMAIN-CONTAINING PROTEIN"/>
    <property type="match status" value="1"/>
</dbReference>
<proteinExistence type="predicted"/>
<dbReference type="PANTHER" id="PTHR22714">
    <property type="entry name" value="PROTEIN CBG02446-RELATED"/>
    <property type="match status" value="1"/>
</dbReference>
<keyword evidence="1" id="KW-0472">Membrane</keyword>
<dbReference type="SUPFAM" id="SSF53850">
    <property type="entry name" value="Periplasmic binding protein-like II"/>
    <property type="match status" value="1"/>
</dbReference>
<accession>A0A183IMZ2</accession>
<dbReference type="Proteomes" id="UP000270296">
    <property type="component" value="Unassembled WGS sequence"/>
</dbReference>
<evidence type="ECO:0000313" key="2">
    <source>
        <dbReference type="EMBL" id="VDP05939.1"/>
    </source>
</evidence>
<reference evidence="2 3" key="2">
    <citation type="submission" date="2018-11" db="EMBL/GenBank/DDBJ databases">
        <authorList>
            <consortium name="Pathogen Informatics"/>
        </authorList>
    </citation>
    <scope>NUCLEOTIDE SEQUENCE [LARGE SCALE GENOMIC DNA]</scope>
</reference>
<dbReference type="OrthoDB" id="9997229at2759"/>
<reference evidence="4" key="1">
    <citation type="submission" date="2016-06" db="UniProtKB">
        <authorList>
            <consortium name="WormBaseParasite"/>
        </authorList>
    </citation>
    <scope>IDENTIFICATION</scope>
</reference>
<keyword evidence="3" id="KW-1185">Reference proteome</keyword>
<evidence type="ECO:0000256" key="1">
    <source>
        <dbReference type="SAM" id="Phobius"/>
    </source>
</evidence>
<dbReference type="EMBL" id="UZAM01008676">
    <property type="protein sequence ID" value="VDP05939.1"/>
    <property type="molecule type" value="Genomic_DNA"/>
</dbReference>
<feature type="transmembrane region" description="Helical" evidence="1">
    <location>
        <begin position="375"/>
        <end position="398"/>
    </location>
</feature>
<dbReference type="InterPro" id="IPR040128">
    <property type="entry name" value="T25E4.2-like"/>
</dbReference>
<sequence>MPVLRVGVAPDSLLNPECFVNDTLLCDPGVELTLIHMIAKLLNVTVDIVHSEYHKKGRLHSLHHLLETDVIDMTGNSFIPSQSRTKSVDVSLPLLQHKQAYLIRRPAASDVFMNFNPLASFSKTVWLFLFLVFSVMPLVVGLLHYAGFGQSIARSVMAAVGDVERACFMYYRPPRRIIWFCGLLFMAAVKLAYSTYIWAALMYPYPTKLPFRNIKELAQQLRHHRYRFAEYHGAVMFTDFSCTDDPAANSSLVFNFETPPTPHMWLSKLLEHDDLVFVADRVKLLQYMQGFPDHDKLLLIVDDQVELKYRCFFWQKNFSLGNAINQAIIFMEDFKENLRYRFTNGGREAFTWEKTLADSQERRSAVSLNIIKGPLISLCVMLGISLATLTFEMLVWFYKSHRS</sequence>
<dbReference type="AlphaFoldDB" id="A0A183IMZ2"/>